<evidence type="ECO:0000256" key="2">
    <source>
        <dbReference type="ARBA" id="ARBA00005691"/>
    </source>
</evidence>
<dbReference type="PROSITE" id="PS00759">
    <property type="entry name" value="ARGE_DAPE_CPG2_2"/>
    <property type="match status" value="1"/>
</dbReference>
<evidence type="ECO:0000256" key="8">
    <source>
        <dbReference type="ARBA" id="ARBA00022833"/>
    </source>
</evidence>
<name>A0A1G9W8B5_9PROT</name>
<dbReference type="GO" id="GO:0008777">
    <property type="term" value="F:acetylornithine deacetylase activity"/>
    <property type="evidence" value="ECO:0007669"/>
    <property type="project" value="TreeGrafter"/>
</dbReference>
<evidence type="ECO:0000256" key="6">
    <source>
        <dbReference type="ARBA" id="ARBA00022723"/>
    </source>
</evidence>
<evidence type="ECO:0000313" key="12">
    <source>
        <dbReference type="Proteomes" id="UP000199759"/>
    </source>
</evidence>
<dbReference type="STRING" id="144026.SAMN04488568_1236"/>
<dbReference type="CDD" id="cd03894">
    <property type="entry name" value="M20_ArgE"/>
    <property type="match status" value="1"/>
</dbReference>
<dbReference type="InterPro" id="IPR010169">
    <property type="entry name" value="AcOrn-deacetyl"/>
</dbReference>
<dbReference type="EMBL" id="FNHG01000023">
    <property type="protein sequence ID" value="SDM80456.1"/>
    <property type="molecule type" value="Genomic_DNA"/>
</dbReference>
<evidence type="ECO:0000256" key="7">
    <source>
        <dbReference type="ARBA" id="ARBA00022801"/>
    </source>
</evidence>
<keyword evidence="12" id="KW-1185">Reference proteome</keyword>
<dbReference type="OrthoDB" id="9809784at2"/>
<keyword evidence="8" id="KW-0862">Zinc</keyword>
<dbReference type="Pfam" id="PF07687">
    <property type="entry name" value="M20_dimer"/>
    <property type="match status" value="1"/>
</dbReference>
<dbReference type="AlphaFoldDB" id="A0A1G9W8B5"/>
<dbReference type="Gene3D" id="3.40.630.10">
    <property type="entry name" value="Zn peptidases"/>
    <property type="match status" value="1"/>
</dbReference>
<gene>
    <name evidence="11" type="ORF">SAMN04488568_1236</name>
</gene>
<comment type="cofactor">
    <cofactor evidence="1">
        <name>Zn(2+)</name>
        <dbReference type="ChEBI" id="CHEBI:29105"/>
    </cofactor>
</comment>
<sequence>MSQPSPFLETAIDELRDLIGFDTTSRNSNLPLIDHVEQRLTALGAHCERIPNSDGTKANLHAIIGPMVDGGVVLSGHTDVVPVDGQPWTSDPWTLTDKGDGKLYGRGTCDMKGFSACILALAPMFASAKLKRPVHIALSFDEEIGCIGAPAMIEKIMAGPIKPSTVIVGEPTDMKVVTAHKGLFSMTVKLRGREAHSSLVRDGACAVTHGVPLMQYLVDCAAEMEAAAPDDSPYTPPFGTLTIGEMKGGTALNILALDAQFSSLIRPAPWDDPHAIEAGLRERAAAVEAKMRQSVPEASVTVTVRSNVPAFAREADGAAERLARQLTGDNSTRVVSYGTEAGQFQAAGLSVVVCGPGSISQAHQPDEFVAIDQLDQCCGFMERLVRVLEA</sequence>
<dbReference type="SUPFAM" id="SSF53187">
    <property type="entry name" value="Zn-dependent exopeptidases"/>
    <property type="match status" value="1"/>
</dbReference>
<reference evidence="11 12" key="1">
    <citation type="submission" date="2016-10" db="EMBL/GenBank/DDBJ databases">
        <authorList>
            <person name="de Groot N.N."/>
        </authorList>
    </citation>
    <scope>NUCLEOTIDE SEQUENCE [LARGE SCALE GENOMIC DNA]</scope>
    <source>
        <strain evidence="11 12">DSM 16077</strain>
    </source>
</reference>
<evidence type="ECO:0000256" key="9">
    <source>
        <dbReference type="ARBA" id="ARBA00023285"/>
    </source>
</evidence>
<evidence type="ECO:0000256" key="4">
    <source>
        <dbReference type="ARBA" id="ARBA00022571"/>
    </source>
</evidence>
<keyword evidence="3" id="KW-0963">Cytoplasm</keyword>
<keyword evidence="7" id="KW-0378">Hydrolase</keyword>
<dbReference type="Pfam" id="PF01546">
    <property type="entry name" value="Peptidase_M20"/>
    <property type="match status" value="1"/>
</dbReference>
<dbReference type="Gene3D" id="3.30.70.360">
    <property type="match status" value="1"/>
</dbReference>
<dbReference type="GO" id="GO:0006526">
    <property type="term" value="P:L-arginine biosynthetic process"/>
    <property type="evidence" value="ECO:0007669"/>
    <property type="project" value="UniProtKB-KW"/>
</dbReference>
<protein>
    <submittedName>
        <fullName evidence="11">Acetylornithine deacetylase</fullName>
    </submittedName>
</protein>
<dbReference type="InterPro" id="IPR050072">
    <property type="entry name" value="Peptidase_M20A"/>
</dbReference>
<proteinExistence type="inferred from homology"/>
<keyword evidence="6" id="KW-0479">Metal-binding</keyword>
<dbReference type="NCBIfam" id="TIGR01892">
    <property type="entry name" value="AcOrn-deacetyl"/>
    <property type="match status" value="1"/>
</dbReference>
<dbReference type="NCBIfam" id="NF005710">
    <property type="entry name" value="PRK07522.1"/>
    <property type="match status" value="1"/>
</dbReference>
<dbReference type="GO" id="GO:0046872">
    <property type="term" value="F:metal ion binding"/>
    <property type="evidence" value="ECO:0007669"/>
    <property type="project" value="UniProtKB-KW"/>
</dbReference>
<dbReference type="InterPro" id="IPR036264">
    <property type="entry name" value="Bact_exopeptidase_dim_dom"/>
</dbReference>
<dbReference type="RefSeq" id="WP_091771748.1">
    <property type="nucleotide sequence ID" value="NZ_FNHG01000023.1"/>
</dbReference>
<dbReference type="InterPro" id="IPR001261">
    <property type="entry name" value="ArgE/DapE_CS"/>
</dbReference>
<feature type="domain" description="Peptidase M20 dimerisation" evidence="10">
    <location>
        <begin position="178"/>
        <end position="288"/>
    </location>
</feature>
<evidence type="ECO:0000259" key="10">
    <source>
        <dbReference type="Pfam" id="PF07687"/>
    </source>
</evidence>
<organism evidence="11 12">
    <name type="scientific">Maricaulis salignorans</name>
    <dbReference type="NCBI Taxonomy" id="144026"/>
    <lineage>
        <taxon>Bacteria</taxon>
        <taxon>Pseudomonadati</taxon>
        <taxon>Pseudomonadota</taxon>
        <taxon>Alphaproteobacteria</taxon>
        <taxon>Maricaulales</taxon>
        <taxon>Maricaulaceae</taxon>
        <taxon>Maricaulis</taxon>
    </lineage>
</organism>
<dbReference type="PANTHER" id="PTHR43808:SF31">
    <property type="entry name" value="N-ACETYL-L-CITRULLINE DEACETYLASE"/>
    <property type="match status" value="1"/>
</dbReference>
<comment type="similarity">
    <text evidence="2">Belongs to the peptidase M20A family. ArgE subfamily.</text>
</comment>
<evidence type="ECO:0000256" key="3">
    <source>
        <dbReference type="ARBA" id="ARBA00022490"/>
    </source>
</evidence>
<dbReference type="InterPro" id="IPR002933">
    <property type="entry name" value="Peptidase_M20"/>
</dbReference>
<dbReference type="SUPFAM" id="SSF55031">
    <property type="entry name" value="Bacterial exopeptidase dimerisation domain"/>
    <property type="match status" value="1"/>
</dbReference>
<accession>A0A1G9W8B5</accession>
<evidence type="ECO:0000256" key="5">
    <source>
        <dbReference type="ARBA" id="ARBA00022605"/>
    </source>
</evidence>
<dbReference type="PANTHER" id="PTHR43808">
    <property type="entry name" value="ACETYLORNITHINE DEACETYLASE"/>
    <property type="match status" value="1"/>
</dbReference>
<keyword evidence="5" id="KW-0028">Amino-acid biosynthesis</keyword>
<evidence type="ECO:0000313" key="11">
    <source>
        <dbReference type="EMBL" id="SDM80456.1"/>
    </source>
</evidence>
<dbReference type="InterPro" id="IPR011650">
    <property type="entry name" value="Peptidase_M20_dimer"/>
</dbReference>
<keyword evidence="9" id="KW-0170">Cobalt</keyword>
<evidence type="ECO:0000256" key="1">
    <source>
        <dbReference type="ARBA" id="ARBA00001947"/>
    </source>
</evidence>
<keyword evidence="4" id="KW-0055">Arginine biosynthesis</keyword>
<dbReference type="Proteomes" id="UP000199759">
    <property type="component" value="Unassembled WGS sequence"/>
</dbReference>